<proteinExistence type="predicted"/>
<accession>A0AAD1GYW3</accession>
<dbReference type="AlphaFoldDB" id="A0AAD1GYW3"/>
<dbReference type="Proteomes" id="UP000464624">
    <property type="component" value="Chromosome"/>
</dbReference>
<dbReference type="EMBL" id="AP022314">
    <property type="protein sequence ID" value="BBU20414.1"/>
    <property type="molecule type" value="Genomic_DNA"/>
</dbReference>
<evidence type="ECO:0000313" key="1">
    <source>
        <dbReference type="EMBL" id="BBU20414.1"/>
    </source>
</evidence>
<protein>
    <submittedName>
        <fullName evidence="1">Uncharacterized protein</fullName>
    </submittedName>
</protein>
<sequence>MLYLPPGRPRPAGADEPITVSMATMLVDADVWEARVHSLCGSGNALLAALAARQAQRRGRLTADGLVAVQIPVNERTAGDTRANAVSNVGVLVAPVPVTKDLRELRAASNTR</sequence>
<name>A0AAD1GYW3_MYCXE</name>
<gene>
    <name evidence="1" type="ORF">MYXE_02030</name>
</gene>
<reference evidence="1 2" key="1">
    <citation type="submission" date="2019-12" db="EMBL/GenBank/DDBJ databases">
        <title>Complete genome sequence of Mycolicibacterium xenopi str. JCM15661T.</title>
        <authorList>
            <person name="Yoshida M."/>
            <person name="Fukano H."/>
            <person name="Asakura T."/>
            <person name="Hoshino Y."/>
        </authorList>
    </citation>
    <scope>NUCLEOTIDE SEQUENCE [LARGE SCALE GENOMIC DNA]</scope>
    <source>
        <strain evidence="1 2">JCM 15661T</strain>
    </source>
</reference>
<dbReference type="KEGG" id="mxe:MYXE_02030"/>
<organism evidence="1 2">
    <name type="scientific">Mycobacterium xenopi</name>
    <dbReference type="NCBI Taxonomy" id="1789"/>
    <lineage>
        <taxon>Bacteria</taxon>
        <taxon>Bacillati</taxon>
        <taxon>Actinomycetota</taxon>
        <taxon>Actinomycetes</taxon>
        <taxon>Mycobacteriales</taxon>
        <taxon>Mycobacteriaceae</taxon>
        <taxon>Mycobacterium</taxon>
    </lineage>
</organism>
<evidence type="ECO:0000313" key="2">
    <source>
        <dbReference type="Proteomes" id="UP000464624"/>
    </source>
</evidence>